<sequence>MTHDKGFCPLPSPMPTPRLLLLPLLFTLLTLSTARAALTNITIDDTDLSYFTWTEDAGESPAPTIPWAAISPGTPCLYCSAQPQTSDIENKTWHDGTNNSAGSFTFQGSAVYLYGIDLDNPANISFTMDGAAAGFHYYSGSEQFVFRSLFFSATNLALGSVNHTVSWVLHATKTNGTTGLFDYAVITVDGTRTNASNSAGLPSSTSSSVPSTKSKSKSNAGPIAGGVVGGLALIAAIVLIVVFLRRRRRRSVAPGATAEGRKPRRPTDVQPFMEQVASPASAAPGSVGEKMLDVAWMSPAANTTAPIATESTINLSSVPASVPTTHPSPPSALSASASAPTHTDADALTTAPTTTTSARERELEERLAQLEAQVQQHLPPPYIPPPSPRE</sequence>
<keyword evidence="3" id="KW-0732">Signal</keyword>
<gene>
    <name evidence="4" type="ORF">MVEN_02536500</name>
</gene>
<name>A0A8H6U513_9AGAR</name>
<accession>A0A8H6U513</accession>
<dbReference type="Proteomes" id="UP000620124">
    <property type="component" value="Unassembled WGS sequence"/>
</dbReference>
<dbReference type="OrthoDB" id="3029405at2759"/>
<keyword evidence="2" id="KW-0812">Transmembrane</keyword>
<evidence type="ECO:0000256" key="3">
    <source>
        <dbReference type="SAM" id="SignalP"/>
    </source>
</evidence>
<keyword evidence="2" id="KW-1133">Transmembrane helix</keyword>
<feature type="compositionally biased region" description="Pro residues" evidence="1">
    <location>
        <begin position="378"/>
        <end position="390"/>
    </location>
</feature>
<feature type="chain" id="PRO_5034448060" evidence="3">
    <location>
        <begin position="37"/>
        <end position="390"/>
    </location>
</feature>
<feature type="region of interest" description="Disordered" evidence="1">
    <location>
        <begin position="318"/>
        <end position="390"/>
    </location>
</feature>
<protein>
    <submittedName>
        <fullName evidence="4">Uncharacterized protein</fullName>
    </submittedName>
</protein>
<evidence type="ECO:0000313" key="5">
    <source>
        <dbReference type="Proteomes" id="UP000620124"/>
    </source>
</evidence>
<evidence type="ECO:0000256" key="2">
    <source>
        <dbReference type="SAM" id="Phobius"/>
    </source>
</evidence>
<evidence type="ECO:0000313" key="4">
    <source>
        <dbReference type="EMBL" id="KAF7328495.1"/>
    </source>
</evidence>
<feature type="transmembrane region" description="Helical" evidence="2">
    <location>
        <begin position="223"/>
        <end position="244"/>
    </location>
</feature>
<feature type="region of interest" description="Disordered" evidence="1">
    <location>
        <begin position="195"/>
        <end position="219"/>
    </location>
</feature>
<feature type="signal peptide" evidence="3">
    <location>
        <begin position="1"/>
        <end position="36"/>
    </location>
</feature>
<dbReference type="Gene3D" id="1.20.5.510">
    <property type="entry name" value="Single helix bin"/>
    <property type="match status" value="1"/>
</dbReference>
<keyword evidence="5" id="KW-1185">Reference proteome</keyword>
<dbReference type="AlphaFoldDB" id="A0A8H6U513"/>
<evidence type="ECO:0000256" key="1">
    <source>
        <dbReference type="SAM" id="MobiDB-lite"/>
    </source>
</evidence>
<dbReference type="Gene3D" id="2.60.120.260">
    <property type="entry name" value="Galactose-binding domain-like"/>
    <property type="match status" value="1"/>
</dbReference>
<keyword evidence="2" id="KW-0472">Membrane</keyword>
<feature type="compositionally biased region" description="Low complexity" evidence="1">
    <location>
        <begin position="202"/>
        <end position="219"/>
    </location>
</feature>
<reference evidence="4" key="1">
    <citation type="submission" date="2020-05" db="EMBL/GenBank/DDBJ databases">
        <title>Mycena genomes resolve the evolution of fungal bioluminescence.</title>
        <authorList>
            <person name="Tsai I.J."/>
        </authorList>
    </citation>
    <scope>NUCLEOTIDE SEQUENCE</scope>
    <source>
        <strain evidence="4">CCC161011</strain>
    </source>
</reference>
<feature type="region of interest" description="Disordered" evidence="1">
    <location>
        <begin position="251"/>
        <end position="270"/>
    </location>
</feature>
<feature type="compositionally biased region" description="Low complexity" evidence="1">
    <location>
        <begin position="331"/>
        <end position="357"/>
    </location>
</feature>
<feature type="compositionally biased region" description="Basic and acidic residues" evidence="1">
    <location>
        <begin position="358"/>
        <end position="368"/>
    </location>
</feature>
<comment type="caution">
    <text evidence="4">The sequence shown here is derived from an EMBL/GenBank/DDBJ whole genome shotgun (WGS) entry which is preliminary data.</text>
</comment>
<dbReference type="EMBL" id="JACAZI010000035">
    <property type="protein sequence ID" value="KAF7328495.1"/>
    <property type="molecule type" value="Genomic_DNA"/>
</dbReference>
<organism evidence="4 5">
    <name type="scientific">Mycena venus</name>
    <dbReference type="NCBI Taxonomy" id="2733690"/>
    <lineage>
        <taxon>Eukaryota</taxon>
        <taxon>Fungi</taxon>
        <taxon>Dikarya</taxon>
        <taxon>Basidiomycota</taxon>
        <taxon>Agaricomycotina</taxon>
        <taxon>Agaricomycetes</taxon>
        <taxon>Agaricomycetidae</taxon>
        <taxon>Agaricales</taxon>
        <taxon>Marasmiineae</taxon>
        <taxon>Mycenaceae</taxon>
        <taxon>Mycena</taxon>
    </lineage>
</organism>
<proteinExistence type="predicted"/>